<dbReference type="SUPFAM" id="SSF56801">
    <property type="entry name" value="Acetyl-CoA synthetase-like"/>
    <property type="match status" value="1"/>
</dbReference>
<keyword evidence="2" id="KW-0436">Ligase</keyword>
<evidence type="ECO:0000259" key="1">
    <source>
        <dbReference type="Pfam" id="PF00501"/>
    </source>
</evidence>
<dbReference type="PANTHER" id="PTHR43201">
    <property type="entry name" value="ACYL-COA SYNTHETASE"/>
    <property type="match status" value="1"/>
</dbReference>
<feature type="non-terminal residue" evidence="2">
    <location>
        <position position="1"/>
    </location>
</feature>
<dbReference type="InterPro" id="IPR042099">
    <property type="entry name" value="ANL_N_sf"/>
</dbReference>
<dbReference type="PANTHER" id="PTHR43201:SF32">
    <property type="entry name" value="2-SUCCINYLBENZOATE--COA LIGASE, CHLOROPLASTIC_PEROXISOMAL"/>
    <property type="match status" value="1"/>
</dbReference>
<name>A0A6N9V202_STRMI</name>
<evidence type="ECO:0000313" key="2">
    <source>
        <dbReference type="EMBL" id="NEB66756.1"/>
    </source>
</evidence>
<organism evidence="2 3">
    <name type="scientific">Streptomyces microflavus</name>
    <name type="common">Streptomyces lipmanii</name>
    <dbReference type="NCBI Taxonomy" id="1919"/>
    <lineage>
        <taxon>Bacteria</taxon>
        <taxon>Bacillati</taxon>
        <taxon>Actinomycetota</taxon>
        <taxon>Actinomycetes</taxon>
        <taxon>Kitasatosporales</taxon>
        <taxon>Streptomycetaceae</taxon>
        <taxon>Streptomyces</taxon>
    </lineage>
</organism>
<accession>A0A6N9V202</accession>
<comment type="caution">
    <text evidence="2">The sequence shown here is derived from an EMBL/GenBank/DDBJ whole genome shotgun (WGS) entry which is preliminary data.</text>
</comment>
<feature type="non-terminal residue" evidence="2">
    <location>
        <position position="99"/>
    </location>
</feature>
<dbReference type="Gene3D" id="3.40.50.12780">
    <property type="entry name" value="N-terminal domain of ligase-like"/>
    <property type="match status" value="1"/>
</dbReference>
<dbReference type="EMBL" id="JAAGME010000263">
    <property type="protein sequence ID" value="NEB66756.1"/>
    <property type="molecule type" value="Genomic_DNA"/>
</dbReference>
<dbReference type="GO" id="GO:0031956">
    <property type="term" value="F:medium-chain fatty acid-CoA ligase activity"/>
    <property type="evidence" value="ECO:0007669"/>
    <property type="project" value="TreeGrafter"/>
</dbReference>
<dbReference type="RefSeq" id="WP_164356697.1">
    <property type="nucleotide sequence ID" value="NZ_JAAGME010000263.1"/>
</dbReference>
<dbReference type="Pfam" id="PF00501">
    <property type="entry name" value="AMP-binding"/>
    <property type="match status" value="1"/>
</dbReference>
<protein>
    <submittedName>
        <fullName evidence="2">Long-chain fatty acid--CoA ligase</fullName>
    </submittedName>
</protein>
<feature type="domain" description="AMP-dependent synthetase/ligase" evidence="1">
    <location>
        <begin position="2"/>
        <end position="98"/>
    </location>
</feature>
<gene>
    <name evidence="2" type="ORF">G3I39_06745</name>
</gene>
<proteinExistence type="predicted"/>
<evidence type="ECO:0000313" key="3">
    <source>
        <dbReference type="Proteomes" id="UP000471648"/>
    </source>
</evidence>
<dbReference type="GO" id="GO:0006631">
    <property type="term" value="P:fatty acid metabolic process"/>
    <property type="evidence" value="ECO:0007669"/>
    <property type="project" value="TreeGrafter"/>
</dbReference>
<sequence length="99" mass="10548">PSSGTTSARPKICLHSHEGLLTNSRAATEDTAEAFAGTLLTACPLTHCFGLQSAYSALFRGGCQVLLPGWDVDRFLELARRERPSVVVAVPAQLHDVVS</sequence>
<dbReference type="AlphaFoldDB" id="A0A6N9V202"/>
<dbReference type="Proteomes" id="UP000471648">
    <property type="component" value="Unassembled WGS sequence"/>
</dbReference>
<dbReference type="InterPro" id="IPR000873">
    <property type="entry name" value="AMP-dep_synth/lig_dom"/>
</dbReference>
<reference evidence="2 3" key="1">
    <citation type="submission" date="2020-01" db="EMBL/GenBank/DDBJ databases">
        <title>Insect and environment-associated Actinomycetes.</title>
        <authorList>
            <person name="Currrie C."/>
            <person name="Chevrette M."/>
            <person name="Carlson C."/>
            <person name="Stubbendieck R."/>
            <person name="Wendt-Pienkowski E."/>
        </authorList>
    </citation>
    <scope>NUCLEOTIDE SEQUENCE [LARGE SCALE GENOMIC DNA]</scope>
    <source>
        <strain evidence="2 3">SID14438</strain>
    </source>
</reference>